<dbReference type="OrthoDB" id="3217020at2"/>
<keyword evidence="1" id="KW-0472">Membrane</keyword>
<dbReference type="EMBL" id="FNFU01000021">
    <property type="protein sequence ID" value="SDK98536.1"/>
    <property type="molecule type" value="Genomic_DNA"/>
</dbReference>
<evidence type="ECO:0000313" key="3">
    <source>
        <dbReference type="Proteomes" id="UP000198701"/>
    </source>
</evidence>
<keyword evidence="3" id="KW-1185">Reference proteome</keyword>
<evidence type="ECO:0000313" key="2">
    <source>
        <dbReference type="EMBL" id="SDK98536.1"/>
    </source>
</evidence>
<keyword evidence="1" id="KW-0812">Transmembrane</keyword>
<protein>
    <submittedName>
        <fullName evidence="2">Uncharacterized protein</fullName>
    </submittedName>
</protein>
<proteinExistence type="predicted"/>
<gene>
    <name evidence="2" type="ORF">SAMN05216282_12126</name>
</gene>
<dbReference type="Pfam" id="PF11292">
    <property type="entry name" value="DUF3093"/>
    <property type="match status" value="1"/>
</dbReference>
<dbReference type="AlphaFoldDB" id="A0A1G9GCX1"/>
<dbReference type="InterPro" id="IPR021443">
    <property type="entry name" value="DUF3093"/>
</dbReference>
<feature type="transmembrane region" description="Helical" evidence="1">
    <location>
        <begin position="38"/>
        <end position="59"/>
    </location>
</feature>
<reference evidence="2 3" key="1">
    <citation type="submission" date="2016-10" db="EMBL/GenBank/DDBJ databases">
        <authorList>
            <person name="de Groot N.N."/>
        </authorList>
    </citation>
    <scope>NUCLEOTIDE SEQUENCE [LARGE SCALE GENOMIC DNA]</scope>
    <source>
        <strain evidence="2 3">CGMCC 1.5382</strain>
    </source>
</reference>
<sequence>MPEYREKLWAAPWLFLATALVIPASILVFTPISLPVGVITAAGLYAACVVLLIVASPVVRVRGGVLEAGKARISTAVLGEAIAFEGEDARQERGPKVDMRAWLLIRGWVDPVVRVPIEDVSDPAPYWLISSRHPKKLAAAINESRRPASGTSAS</sequence>
<name>A0A1G9GCX1_9MICO</name>
<dbReference type="RefSeq" id="WP_092324701.1">
    <property type="nucleotide sequence ID" value="NZ_FNFU01000021.1"/>
</dbReference>
<accession>A0A1G9GCX1</accession>
<dbReference type="STRING" id="386301.SAMN05216282_12126"/>
<keyword evidence="1" id="KW-1133">Transmembrane helix</keyword>
<evidence type="ECO:0000256" key="1">
    <source>
        <dbReference type="SAM" id="Phobius"/>
    </source>
</evidence>
<feature type="transmembrane region" description="Helical" evidence="1">
    <location>
        <begin position="12"/>
        <end position="32"/>
    </location>
</feature>
<dbReference type="Proteomes" id="UP000198701">
    <property type="component" value="Unassembled WGS sequence"/>
</dbReference>
<organism evidence="2 3">
    <name type="scientific">Cryobacterium psychrotolerans</name>
    <dbReference type="NCBI Taxonomy" id="386301"/>
    <lineage>
        <taxon>Bacteria</taxon>
        <taxon>Bacillati</taxon>
        <taxon>Actinomycetota</taxon>
        <taxon>Actinomycetes</taxon>
        <taxon>Micrococcales</taxon>
        <taxon>Microbacteriaceae</taxon>
        <taxon>Cryobacterium</taxon>
    </lineage>
</organism>